<keyword evidence="2" id="KW-1185">Reference proteome</keyword>
<dbReference type="AlphaFoldDB" id="A0A4Z2GQP8"/>
<dbReference type="Proteomes" id="UP000314294">
    <property type="component" value="Unassembled WGS sequence"/>
</dbReference>
<evidence type="ECO:0000313" key="2">
    <source>
        <dbReference type="Proteomes" id="UP000314294"/>
    </source>
</evidence>
<organism evidence="1 2">
    <name type="scientific">Liparis tanakae</name>
    <name type="common">Tanaka's snailfish</name>
    <dbReference type="NCBI Taxonomy" id="230148"/>
    <lineage>
        <taxon>Eukaryota</taxon>
        <taxon>Metazoa</taxon>
        <taxon>Chordata</taxon>
        <taxon>Craniata</taxon>
        <taxon>Vertebrata</taxon>
        <taxon>Euteleostomi</taxon>
        <taxon>Actinopterygii</taxon>
        <taxon>Neopterygii</taxon>
        <taxon>Teleostei</taxon>
        <taxon>Neoteleostei</taxon>
        <taxon>Acanthomorphata</taxon>
        <taxon>Eupercaria</taxon>
        <taxon>Perciformes</taxon>
        <taxon>Cottioidei</taxon>
        <taxon>Cottales</taxon>
        <taxon>Liparidae</taxon>
        <taxon>Liparis</taxon>
    </lineage>
</organism>
<dbReference type="EMBL" id="SRLO01000468">
    <property type="protein sequence ID" value="TNN55044.1"/>
    <property type="molecule type" value="Genomic_DNA"/>
</dbReference>
<name>A0A4Z2GQP8_9TELE</name>
<sequence>MGYVLQAGEAWKAIFALEPFTVSSYSDRFGKDLTIWRWRWTGASFQNTARRMYTYAHQVIARARGGPAVARVTRNRRLAYNCRCSRLPLGSVSGTVIWREVIPPGATPL</sequence>
<comment type="caution">
    <text evidence="1">The sequence shown here is derived from an EMBL/GenBank/DDBJ whole genome shotgun (WGS) entry which is preliminary data.</text>
</comment>
<evidence type="ECO:0000313" key="1">
    <source>
        <dbReference type="EMBL" id="TNN55044.1"/>
    </source>
</evidence>
<reference evidence="1 2" key="1">
    <citation type="submission" date="2019-03" db="EMBL/GenBank/DDBJ databases">
        <title>First draft genome of Liparis tanakae, snailfish: a comprehensive survey of snailfish specific genes.</title>
        <authorList>
            <person name="Kim W."/>
            <person name="Song I."/>
            <person name="Jeong J.-H."/>
            <person name="Kim D."/>
            <person name="Kim S."/>
            <person name="Ryu S."/>
            <person name="Song J.Y."/>
            <person name="Lee S.K."/>
        </authorList>
    </citation>
    <scope>NUCLEOTIDE SEQUENCE [LARGE SCALE GENOMIC DNA]</scope>
    <source>
        <tissue evidence="1">Muscle</tissue>
    </source>
</reference>
<protein>
    <submittedName>
        <fullName evidence="1">Uncharacterized protein</fullName>
    </submittedName>
</protein>
<gene>
    <name evidence="1" type="ORF">EYF80_034750</name>
</gene>
<accession>A0A4Z2GQP8</accession>
<proteinExistence type="predicted"/>